<keyword evidence="2" id="KW-1185">Reference proteome</keyword>
<evidence type="ECO:0000313" key="2">
    <source>
        <dbReference type="Proteomes" id="UP000295727"/>
    </source>
</evidence>
<proteinExistence type="predicted"/>
<sequence length="279" mass="29109">MTPSHPGHPDASAGEPSCAAGKACGNVTPARATHRRSRTIHGVGIGILMLDTGFQRLPGDIGHGATWPFAVQYGLMKGVTGPQVMAATGGDAQAAAPLLERFVDAAAQLVALGVDGIATSCGFLVAFQAALAERCAVPVATSALLQIPSIAALLPKRERVGILTARAASLTPLHLRAAHAPEDLPVAGLDEDSRFFRNSLTNAPSVSFDEQAADLLACAQRLLCAHPETGAIVSECSNFAPYSALLSERFGVPVFDIVTMIEWFHAGLRPRSFARSVAR</sequence>
<name>A0A4P7CZ14_9BURK</name>
<accession>A0A4P7CZ14</accession>
<dbReference type="OrthoDB" id="5465390at2"/>
<reference evidence="1 2" key="1">
    <citation type="submission" date="2019-03" db="EMBL/GenBank/DDBJ databases">
        <title>Paraburkholderia sp. 7MH5, isolated from subtropical forest soil.</title>
        <authorList>
            <person name="Gao Z.-H."/>
            <person name="Qiu L.-H."/>
        </authorList>
    </citation>
    <scope>NUCLEOTIDE SEQUENCE [LARGE SCALE GENOMIC DNA]</scope>
    <source>
        <strain evidence="1 2">7MH5</strain>
    </source>
</reference>
<dbReference type="KEGG" id="ppai:E1956_22065"/>
<evidence type="ECO:0000313" key="1">
    <source>
        <dbReference type="EMBL" id="QBR00768.1"/>
    </source>
</evidence>
<dbReference type="Proteomes" id="UP000295727">
    <property type="component" value="Chromosome 2"/>
</dbReference>
<gene>
    <name evidence="1" type="ORF">E1956_22065</name>
</gene>
<dbReference type="NCBIfam" id="NF005679">
    <property type="entry name" value="PRK07475.1"/>
    <property type="match status" value="1"/>
</dbReference>
<dbReference type="EMBL" id="CP038149">
    <property type="protein sequence ID" value="QBR00768.1"/>
    <property type="molecule type" value="Genomic_DNA"/>
</dbReference>
<dbReference type="AlphaFoldDB" id="A0A4P7CZ14"/>
<organism evidence="1 2">
    <name type="scientific">Paraburkholderia pallida</name>
    <dbReference type="NCBI Taxonomy" id="2547399"/>
    <lineage>
        <taxon>Bacteria</taxon>
        <taxon>Pseudomonadati</taxon>
        <taxon>Pseudomonadota</taxon>
        <taxon>Betaproteobacteria</taxon>
        <taxon>Burkholderiales</taxon>
        <taxon>Burkholderiaceae</taxon>
        <taxon>Paraburkholderia</taxon>
    </lineage>
</organism>
<protein>
    <submittedName>
        <fullName evidence="1">Aspartate/glutamate racemase family protein</fullName>
    </submittedName>
</protein>